<organism evidence="1 2">
    <name type="scientific">Phanerochaete sordida</name>
    <dbReference type="NCBI Taxonomy" id="48140"/>
    <lineage>
        <taxon>Eukaryota</taxon>
        <taxon>Fungi</taxon>
        <taxon>Dikarya</taxon>
        <taxon>Basidiomycota</taxon>
        <taxon>Agaricomycotina</taxon>
        <taxon>Agaricomycetes</taxon>
        <taxon>Polyporales</taxon>
        <taxon>Phanerochaetaceae</taxon>
        <taxon>Phanerochaete</taxon>
    </lineage>
</organism>
<dbReference type="EMBL" id="BPQB01000173">
    <property type="protein sequence ID" value="GJF00609.1"/>
    <property type="molecule type" value="Genomic_DNA"/>
</dbReference>
<accession>A0A9P3GRP7</accession>
<name>A0A9P3GRP7_9APHY</name>
<evidence type="ECO:0000313" key="2">
    <source>
        <dbReference type="Proteomes" id="UP000703269"/>
    </source>
</evidence>
<proteinExistence type="predicted"/>
<keyword evidence="2" id="KW-1185">Reference proteome</keyword>
<gene>
    <name evidence="1" type="ORF">PsYK624_169020</name>
</gene>
<reference evidence="1 2" key="1">
    <citation type="submission" date="2021-08" db="EMBL/GenBank/DDBJ databases">
        <title>Draft Genome Sequence of Phanerochaete sordida strain YK-624.</title>
        <authorList>
            <person name="Mori T."/>
            <person name="Dohra H."/>
            <person name="Suzuki T."/>
            <person name="Kawagishi H."/>
            <person name="Hirai H."/>
        </authorList>
    </citation>
    <scope>NUCLEOTIDE SEQUENCE [LARGE SCALE GENOMIC DNA]</scope>
    <source>
        <strain evidence="1 2">YK-624</strain>
    </source>
</reference>
<comment type="caution">
    <text evidence="1">The sequence shown here is derived from an EMBL/GenBank/DDBJ whole genome shotgun (WGS) entry which is preliminary data.</text>
</comment>
<dbReference type="Proteomes" id="UP000703269">
    <property type="component" value="Unassembled WGS sequence"/>
</dbReference>
<dbReference type="AlphaFoldDB" id="A0A9P3GRP7"/>
<evidence type="ECO:0000313" key="1">
    <source>
        <dbReference type="EMBL" id="GJF00609.1"/>
    </source>
</evidence>
<protein>
    <submittedName>
        <fullName evidence="1">Uncharacterized protein</fullName>
    </submittedName>
</protein>
<sequence length="361" mass="39569">MDETMSRRAATVDAATVDDGTVDDGTVDAATIEAVGQWWRPSQSSIKQLPNGCQDQWKHKVWCARCLEIRIKTAQDEHKVVSGTPVYSKFSLQSDIADRFWGPSYRRRGWIEDRACNCLRHLRDCDLQPPEVRQRAKEEHETRHLAPRRVAARRRSSTIIRAANPGPDLAADEGLGGTVEELDRTSLPEHQLSARVHELSLSLPAHPTCMPPETQPQAPATVQWYDGASPLLPTSSSQSFWHDAQAAMFGAIASYSGMEHKALSSTPLGAVWDPLAFAFAGHPLQPSADTMMAPMHEAGLNAMGTSERAAAGWSSPYLDPPYAPHGARFPDPTSQIFVSSSPSTLPMMHDGLHGLCHGYYG</sequence>